<reference evidence="1 2" key="1">
    <citation type="journal article" date="2016" name="PLoS Pathog.">
        <title>Biosynthesis of antibiotic leucinostatins in bio-control fungus Purpureocillium lilacinum and their inhibition on phytophthora revealed by genome mining.</title>
        <authorList>
            <person name="Wang G."/>
            <person name="Liu Z."/>
            <person name="Lin R."/>
            <person name="Li E."/>
            <person name="Mao Z."/>
            <person name="Ling J."/>
            <person name="Yang Y."/>
            <person name="Yin W.B."/>
            <person name="Xie B."/>
        </authorList>
    </citation>
    <scope>NUCLEOTIDE SEQUENCE [LARGE SCALE GENOMIC DNA]</scope>
    <source>
        <strain evidence="1">170</strain>
    </source>
</reference>
<gene>
    <name evidence="1" type="ORF">VFPPC_16481</name>
</gene>
<keyword evidence="2" id="KW-1185">Reference proteome</keyword>
<dbReference type="RefSeq" id="XP_022284228.1">
    <property type="nucleotide sequence ID" value="XM_022429021.1"/>
</dbReference>
<dbReference type="AlphaFoldDB" id="A0A179FDE3"/>
<comment type="caution">
    <text evidence="1">The sequence shown here is derived from an EMBL/GenBank/DDBJ whole genome shotgun (WGS) entry which is preliminary data.</text>
</comment>
<evidence type="ECO:0000313" key="2">
    <source>
        <dbReference type="Proteomes" id="UP000078397"/>
    </source>
</evidence>
<name>A0A179FDE3_METCM</name>
<proteinExistence type="predicted"/>
<dbReference type="GeneID" id="28858228"/>
<dbReference type="EMBL" id="LSBJ02000006">
    <property type="protein sequence ID" value="OAQ63506.2"/>
    <property type="molecule type" value="Genomic_DNA"/>
</dbReference>
<organism evidence="1 2">
    <name type="scientific">Pochonia chlamydosporia 170</name>
    <dbReference type="NCBI Taxonomy" id="1380566"/>
    <lineage>
        <taxon>Eukaryota</taxon>
        <taxon>Fungi</taxon>
        <taxon>Dikarya</taxon>
        <taxon>Ascomycota</taxon>
        <taxon>Pezizomycotina</taxon>
        <taxon>Sordariomycetes</taxon>
        <taxon>Hypocreomycetidae</taxon>
        <taxon>Hypocreales</taxon>
        <taxon>Clavicipitaceae</taxon>
        <taxon>Pochonia</taxon>
    </lineage>
</organism>
<accession>A0A179FDE3</accession>
<dbReference type="KEGG" id="pchm:VFPPC_16481"/>
<dbReference type="Proteomes" id="UP000078397">
    <property type="component" value="Unassembled WGS sequence"/>
</dbReference>
<protein>
    <submittedName>
        <fullName evidence="1">Uncharacterized protein</fullName>
    </submittedName>
</protein>
<sequence length="190" mass="20793">MTANTANDVHAPTALNWSLRPTNPQRLAAPSLSGLDPGWLQRTLGTSKSEFEFDTAVPCYTGGPCVAVRIRRAEVVGCWTDDNRSSQRTFCSQKRFKYRPILVLLSRHSAAPPADSISNKSLEPKKYPLLGQQILQATVANGKTDPSKLTRHILLIPLSFSKNLGTVQGRGRLKELAGQAICKLPPMAEE</sequence>
<evidence type="ECO:0000313" key="1">
    <source>
        <dbReference type="EMBL" id="OAQ63506.2"/>
    </source>
</evidence>